<dbReference type="InterPro" id="IPR029058">
    <property type="entry name" value="AB_hydrolase_fold"/>
</dbReference>
<keyword evidence="1 3" id="KW-0378">Hydrolase</keyword>
<evidence type="ECO:0000256" key="1">
    <source>
        <dbReference type="ARBA" id="ARBA00022801"/>
    </source>
</evidence>
<proteinExistence type="predicted"/>
<dbReference type="InterPro" id="IPR000639">
    <property type="entry name" value="Epox_hydrolase-like"/>
</dbReference>
<dbReference type="PRINTS" id="PR00111">
    <property type="entry name" value="ABHYDROLASE"/>
</dbReference>
<dbReference type="PANTHER" id="PTHR43798:SF31">
    <property type="entry name" value="AB HYDROLASE SUPERFAMILY PROTEIN YCLE"/>
    <property type="match status" value="1"/>
</dbReference>
<dbReference type="Gene3D" id="3.40.50.1820">
    <property type="entry name" value="alpha/beta hydrolase"/>
    <property type="match status" value="1"/>
</dbReference>
<name>A0ABV6JUL0_9PROT</name>
<dbReference type="PRINTS" id="PR00412">
    <property type="entry name" value="EPOXHYDRLASE"/>
</dbReference>
<evidence type="ECO:0000313" key="4">
    <source>
        <dbReference type="Proteomes" id="UP001589865"/>
    </source>
</evidence>
<feature type="domain" description="AB hydrolase-1" evidence="2">
    <location>
        <begin position="32"/>
        <end position="257"/>
    </location>
</feature>
<dbReference type="SUPFAM" id="SSF53474">
    <property type="entry name" value="alpha/beta-Hydrolases"/>
    <property type="match status" value="1"/>
</dbReference>
<keyword evidence="4" id="KW-1185">Reference proteome</keyword>
<evidence type="ECO:0000259" key="2">
    <source>
        <dbReference type="Pfam" id="PF00561"/>
    </source>
</evidence>
<dbReference type="Proteomes" id="UP001589865">
    <property type="component" value="Unassembled WGS sequence"/>
</dbReference>
<dbReference type="InterPro" id="IPR000073">
    <property type="entry name" value="AB_hydrolase_1"/>
</dbReference>
<dbReference type="Pfam" id="PF00561">
    <property type="entry name" value="Abhydrolase_1"/>
    <property type="match status" value="1"/>
</dbReference>
<accession>A0ABV6JUL0</accession>
<sequence>MFWIGGGTVPRSSGRVPRGAASLHYESVGEGPAVIFAHGMGGSHMSWWQQVPALAERFRCVTFAHRGFHPSTDPDGLGPDGFAEDLLALLDHLGIEQAALVGQSMGGWSCLEVALRWPERVRALVMSATSGTIDHATATGRSDWDNQAVVTRQALLGRGIHPAMGERAAREQPALHLLYRQIDEASAVRDKEALRRRLAAGRLRHADAVRQLRMPVLFVAGAEDVVFPPAAALALAERCGARVEIVPECGHSPYFERAELFNRMLAGFLA</sequence>
<dbReference type="PANTHER" id="PTHR43798">
    <property type="entry name" value="MONOACYLGLYCEROL LIPASE"/>
    <property type="match status" value="1"/>
</dbReference>
<dbReference type="EMBL" id="JBHLUN010000009">
    <property type="protein sequence ID" value="MFC0409418.1"/>
    <property type="molecule type" value="Genomic_DNA"/>
</dbReference>
<reference evidence="3 4" key="1">
    <citation type="submission" date="2024-09" db="EMBL/GenBank/DDBJ databases">
        <authorList>
            <person name="Sun Q."/>
            <person name="Mori K."/>
        </authorList>
    </citation>
    <scope>NUCLEOTIDE SEQUENCE [LARGE SCALE GENOMIC DNA]</scope>
    <source>
        <strain evidence="3 4">TBRC 5777</strain>
    </source>
</reference>
<protein>
    <submittedName>
        <fullName evidence="3">Alpha/beta fold hydrolase</fullName>
    </submittedName>
</protein>
<evidence type="ECO:0000313" key="3">
    <source>
        <dbReference type="EMBL" id="MFC0409418.1"/>
    </source>
</evidence>
<organism evidence="3 4">
    <name type="scientific">Roseomonas elaeocarpi</name>
    <dbReference type="NCBI Taxonomy" id="907779"/>
    <lineage>
        <taxon>Bacteria</taxon>
        <taxon>Pseudomonadati</taxon>
        <taxon>Pseudomonadota</taxon>
        <taxon>Alphaproteobacteria</taxon>
        <taxon>Acetobacterales</taxon>
        <taxon>Roseomonadaceae</taxon>
        <taxon>Roseomonas</taxon>
    </lineage>
</organism>
<gene>
    <name evidence="3" type="ORF">ACFFGY_14275</name>
</gene>
<dbReference type="RefSeq" id="WP_377045162.1">
    <property type="nucleotide sequence ID" value="NZ_JBHLUN010000009.1"/>
</dbReference>
<comment type="caution">
    <text evidence="3">The sequence shown here is derived from an EMBL/GenBank/DDBJ whole genome shotgun (WGS) entry which is preliminary data.</text>
</comment>
<dbReference type="InterPro" id="IPR050266">
    <property type="entry name" value="AB_hydrolase_sf"/>
</dbReference>
<dbReference type="GO" id="GO:0016787">
    <property type="term" value="F:hydrolase activity"/>
    <property type="evidence" value="ECO:0007669"/>
    <property type="project" value="UniProtKB-KW"/>
</dbReference>